<organism evidence="1">
    <name type="scientific">Anguilla anguilla</name>
    <name type="common">European freshwater eel</name>
    <name type="synonym">Muraena anguilla</name>
    <dbReference type="NCBI Taxonomy" id="7936"/>
    <lineage>
        <taxon>Eukaryota</taxon>
        <taxon>Metazoa</taxon>
        <taxon>Chordata</taxon>
        <taxon>Craniata</taxon>
        <taxon>Vertebrata</taxon>
        <taxon>Euteleostomi</taxon>
        <taxon>Actinopterygii</taxon>
        <taxon>Neopterygii</taxon>
        <taxon>Teleostei</taxon>
        <taxon>Anguilliformes</taxon>
        <taxon>Anguillidae</taxon>
        <taxon>Anguilla</taxon>
    </lineage>
</organism>
<evidence type="ECO:0000313" key="1">
    <source>
        <dbReference type="EMBL" id="JAH32531.1"/>
    </source>
</evidence>
<proteinExistence type="predicted"/>
<dbReference type="AlphaFoldDB" id="A0A0E9RTT6"/>
<reference evidence="1" key="2">
    <citation type="journal article" date="2015" name="Fish Shellfish Immunol.">
        <title>Early steps in the European eel (Anguilla anguilla)-Vibrio vulnificus interaction in the gills: Role of the RtxA13 toxin.</title>
        <authorList>
            <person name="Callol A."/>
            <person name="Pajuelo D."/>
            <person name="Ebbesson L."/>
            <person name="Teles M."/>
            <person name="MacKenzie S."/>
            <person name="Amaro C."/>
        </authorList>
    </citation>
    <scope>NUCLEOTIDE SEQUENCE</scope>
</reference>
<protein>
    <submittedName>
        <fullName evidence="1">Uncharacterized protein</fullName>
    </submittedName>
</protein>
<dbReference type="EMBL" id="GBXM01076046">
    <property type="protein sequence ID" value="JAH32531.1"/>
    <property type="molecule type" value="Transcribed_RNA"/>
</dbReference>
<name>A0A0E9RTT6_ANGAN</name>
<accession>A0A0E9RTT6</accession>
<sequence length="37" mass="4580">MINNRQIRVRCSMSSKLRQDLLKYRETVFSYLFRTII</sequence>
<reference evidence="1" key="1">
    <citation type="submission" date="2014-11" db="EMBL/GenBank/DDBJ databases">
        <authorList>
            <person name="Amaro Gonzalez C."/>
        </authorList>
    </citation>
    <scope>NUCLEOTIDE SEQUENCE</scope>
</reference>